<dbReference type="PANTHER" id="PTHR46782">
    <property type="entry name" value="OS01G0757700 PROTEIN"/>
    <property type="match status" value="1"/>
</dbReference>
<dbReference type="EMBL" id="JANAVB010045219">
    <property type="protein sequence ID" value="KAJ6790499.1"/>
    <property type="molecule type" value="Genomic_DNA"/>
</dbReference>
<dbReference type="PANTHER" id="PTHR46782:SF2">
    <property type="entry name" value="OS07G0545900 PROTEIN"/>
    <property type="match status" value="1"/>
</dbReference>
<dbReference type="InterPro" id="IPR044646">
    <property type="entry name" value="EMB1417-like"/>
</dbReference>
<sequence>MAFLALNVSGRCCQFIQCSSRSLCWQRSIKKSGKKEHHLWMKRDSAGSGQKALNLVHTVSQLPNEKETIYSALDKWTAWETEFPVVAAAKALEIMRRRRQWSRIIQVTKWLLNKGQVLTMGTYDTLLLAFDMDRRVDEAETIWNMILQIHTRSVSKRLFSRMITLYDHHQIPEKILEVFADMEELGVKPDEDTVRRVAKAFERLGQVDNKKLVLTKYRSKWKYLHFNGERVRVRRTDDGIE</sequence>
<dbReference type="Gene3D" id="1.25.40.10">
    <property type="entry name" value="Tetratricopeptide repeat domain"/>
    <property type="match status" value="1"/>
</dbReference>
<accession>A0AAX6ILW6</accession>
<evidence type="ECO:0000313" key="1">
    <source>
        <dbReference type="EMBL" id="KAJ6790499.1"/>
    </source>
</evidence>
<comment type="caution">
    <text evidence="2">The sequence shown here is derived from an EMBL/GenBank/DDBJ whole genome shotgun (WGS) entry which is preliminary data.</text>
</comment>
<name>A0AAX6ILW6_IRIPA</name>
<reference evidence="2" key="2">
    <citation type="submission" date="2023-04" db="EMBL/GenBank/DDBJ databases">
        <authorList>
            <person name="Bruccoleri R.E."/>
            <person name="Oakeley E.J."/>
            <person name="Faust A.-M."/>
            <person name="Dessus-Babus S."/>
            <person name="Altorfer M."/>
            <person name="Burckhardt D."/>
            <person name="Oertli M."/>
            <person name="Naumann U."/>
            <person name="Petersen F."/>
            <person name="Wong J."/>
        </authorList>
    </citation>
    <scope>NUCLEOTIDE SEQUENCE</scope>
    <source>
        <strain evidence="2">GSM-AAB239-AS_SAM_17_03QT</strain>
        <tissue evidence="2">Leaf</tissue>
    </source>
</reference>
<organism evidence="2 3">
    <name type="scientific">Iris pallida</name>
    <name type="common">Sweet iris</name>
    <dbReference type="NCBI Taxonomy" id="29817"/>
    <lineage>
        <taxon>Eukaryota</taxon>
        <taxon>Viridiplantae</taxon>
        <taxon>Streptophyta</taxon>
        <taxon>Embryophyta</taxon>
        <taxon>Tracheophyta</taxon>
        <taxon>Spermatophyta</taxon>
        <taxon>Magnoliopsida</taxon>
        <taxon>Liliopsida</taxon>
        <taxon>Asparagales</taxon>
        <taxon>Iridaceae</taxon>
        <taxon>Iridoideae</taxon>
        <taxon>Irideae</taxon>
        <taxon>Iris</taxon>
    </lineage>
</organism>
<evidence type="ECO:0000313" key="2">
    <source>
        <dbReference type="EMBL" id="KAJ6853747.1"/>
    </source>
</evidence>
<proteinExistence type="predicted"/>
<dbReference type="AlphaFoldDB" id="A0AAX6ILW6"/>
<evidence type="ECO:0000313" key="3">
    <source>
        <dbReference type="Proteomes" id="UP001140949"/>
    </source>
</evidence>
<reference evidence="2" key="1">
    <citation type="journal article" date="2023" name="GigaByte">
        <title>Genome assembly of the bearded iris, Iris pallida Lam.</title>
        <authorList>
            <person name="Bruccoleri R.E."/>
            <person name="Oakeley E.J."/>
            <person name="Faust A.M.E."/>
            <person name="Altorfer M."/>
            <person name="Dessus-Babus S."/>
            <person name="Burckhardt D."/>
            <person name="Oertli M."/>
            <person name="Naumann U."/>
            <person name="Petersen F."/>
            <person name="Wong J."/>
        </authorList>
    </citation>
    <scope>NUCLEOTIDE SEQUENCE</scope>
    <source>
        <strain evidence="2">GSM-AAB239-AS_SAM_17_03QT</strain>
    </source>
</reference>
<dbReference type="InterPro" id="IPR011990">
    <property type="entry name" value="TPR-like_helical_dom_sf"/>
</dbReference>
<dbReference type="Proteomes" id="UP001140949">
    <property type="component" value="Unassembled WGS sequence"/>
</dbReference>
<gene>
    <name evidence="2" type="ORF">M6B38_114090</name>
    <name evidence="1" type="ORF">M6B38_248820</name>
</gene>
<keyword evidence="3" id="KW-1185">Reference proteome</keyword>
<dbReference type="EMBL" id="JANAVB010000398">
    <property type="protein sequence ID" value="KAJ6853747.1"/>
    <property type="molecule type" value="Genomic_DNA"/>
</dbReference>
<protein>
    <submittedName>
        <fullName evidence="2">Pentatricopeptide repeat-containing protein, chloroplastic</fullName>
    </submittedName>
</protein>